<feature type="domain" description="PEHE" evidence="1">
    <location>
        <begin position="51"/>
        <end position="175"/>
    </location>
</feature>
<comment type="caution">
    <text evidence="2">The sequence shown here is derived from an EMBL/GenBank/DDBJ whole genome shotgun (WGS) entry which is preliminary data.</text>
</comment>
<organism evidence="2 3">
    <name type="scientific">Favolaschia claudopus</name>
    <dbReference type="NCBI Taxonomy" id="2862362"/>
    <lineage>
        <taxon>Eukaryota</taxon>
        <taxon>Fungi</taxon>
        <taxon>Dikarya</taxon>
        <taxon>Basidiomycota</taxon>
        <taxon>Agaricomycotina</taxon>
        <taxon>Agaricomycetes</taxon>
        <taxon>Agaricomycetidae</taxon>
        <taxon>Agaricales</taxon>
        <taxon>Marasmiineae</taxon>
        <taxon>Mycenaceae</taxon>
        <taxon>Favolaschia</taxon>
    </lineage>
</organism>
<protein>
    <recommendedName>
        <fullName evidence="1">PEHE domain-containing protein</fullName>
    </recommendedName>
</protein>
<proteinExistence type="predicted"/>
<evidence type="ECO:0000259" key="1">
    <source>
        <dbReference type="SMART" id="SM01300"/>
    </source>
</evidence>
<dbReference type="Proteomes" id="UP001362999">
    <property type="component" value="Unassembled WGS sequence"/>
</dbReference>
<gene>
    <name evidence="2" type="ORF">R3P38DRAFT_2573326</name>
</gene>
<dbReference type="SMART" id="SM01300">
    <property type="entry name" value="PEHE"/>
    <property type="match status" value="1"/>
</dbReference>
<name>A0AAV9ZQE6_9AGAR</name>
<reference evidence="2 3" key="1">
    <citation type="journal article" date="2024" name="J Genomics">
        <title>Draft genome sequencing and assembly of Favolaschia claudopus CIRM-BRFM 2984 isolated from oak limbs.</title>
        <authorList>
            <person name="Navarro D."/>
            <person name="Drula E."/>
            <person name="Chaduli D."/>
            <person name="Cazenave R."/>
            <person name="Ahrendt S."/>
            <person name="Wang J."/>
            <person name="Lipzen A."/>
            <person name="Daum C."/>
            <person name="Barry K."/>
            <person name="Grigoriev I.V."/>
            <person name="Favel A."/>
            <person name="Rosso M.N."/>
            <person name="Martin F."/>
        </authorList>
    </citation>
    <scope>NUCLEOTIDE SEQUENCE [LARGE SCALE GENOMIC DNA]</scope>
    <source>
        <strain evidence="2 3">CIRM-BRFM 2984</strain>
    </source>
</reference>
<keyword evidence="3" id="KW-1185">Reference proteome</keyword>
<evidence type="ECO:0000313" key="2">
    <source>
        <dbReference type="EMBL" id="KAK6988542.1"/>
    </source>
</evidence>
<dbReference type="AlphaFoldDB" id="A0AAV9ZQE6"/>
<dbReference type="EMBL" id="JAWWNJ010000122">
    <property type="protein sequence ID" value="KAK6988542.1"/>
    <property type="molecule type" value="Genomic_DNA"/>
</dbReference>
<evidence type="ECO:0000313" key="3">
    <source>
        <dbReference type="Proteomes" id="UP001362999"/>
    </source>
</evidence>
<feature type="non-terminal residue" evidence="2">
    <location>
        <position position="1"/>
    </location>
</feature>
<dbReference type="InterPro" id="IPR029332">
    <property type="entry name" value="PEHE_dom"/>
</dbReference>
<accession>A0AAV9ZQE6</accession>
<sequence>GNKPLIPESVRLVLKTSDFLENLGGDSASTNTLSYFDNPGAMKACREQSSIDTPEFTKINSSGETNKILPHCYDDSDAAYEQRHKRFERFEKGQRRAEMEKLRHQVYKLGERVGQLKVMNTSAFMSVGSYPPSYLSTYSTIHGVQHGCRFPTPEGEDLRNEMLTTAEAIQQRYQAMIHPRRSFSPHTACYRKSNNGDVHTSALLDQHTK</sequence>
<dbReference type="GO" id="GO:0000123">
    <property type="term" value="C:histone acetyltransferase complex"/>
    <property type="evidence" value="ECO:0007669"/>
    <property type="project" value="UniProtKB-ARBA"/>
</dbReference>